<dbReference type="AlphaFoldDB" id="A0A8J2WCE0"/>
<reference evidence="3" key="1">
    <citation type="submission" date="2021-11" db="EMBL/GenBank/DDBJ databases">
        <authorList>
            <person name="Schell T."/>
        </authorList>
    </citation>
    <scope>NUCLEOTIDE SEQUENCE</scope>
    <source>
        <strain evidence="3">M5</strain>
    </source>
</reference>
<feature type="compositionally biased region" description="Polar residues" evidence="1">
    <location>
        <begin position="7"/>
        <end position="16"/>
    </location>
</feature>
<sequence>MPPTAKTGPSSSTGAPSATVPPRRTRPRQPRPQHTTQEVEVFLPRRARSQPRRVFHFVCLPLLKFMFPKFIPMFPSIPPFSAAFYPSPID</sequence>
<keyword evidence="2" id="KW-0472">Membrane</keyword>
<gene>
    <name evidence="3" type="ORF">DGAL_LOCUS3601</name>
</gene>
<evidence type="ECO:0000313" key="4">
    <source>
        <dbReference type="Proteomes" id="UP000789390"/>
    </source>
</evidence>
<feature type="transmembrane region" description="Helical" evidence="2">
    <location>
        <begin position="54"/>
        <end position="71"/>
    </location>
</feature>
<accession>A0A8J2WCE0</accession>
<feature type="region of interest" description="Disordered" evidence="1">
    <location>
        <begin position="1"/>
        <end position="44"/>
    </location>
</feature>
<dbReference type="EMBL" id="CAKKLH010000056">
    <property type="protein sequence ID" value="CAH0101273.1"/>
    <property type="molecule type" value="Genomic_DNA"/>
</dbReference>
<evidence type="ECO:0000256" key="2">
    <source>
        <dbReference type="SAM" id="Phobius"/>
    </source>
</evidence>
<protein>
    <submittedName>
        <fullName evidence="3">Uncharacterized protein</fullName>
    </submittedName>
</protein>
<evidence type="ECO:0000256" key="1">
    <source>
        <dbReference type="SAM" id="MobiDB-lite"/>
    </source>
</evidence>
<evidence type="ECO:0000313" key="3">
    <source>
        <dbReference type="EMBL" id="CAH0101273.1"/>
    </source>
</evidence>
<keyword evidence="4" id="KW-1185">Reference proteome</keyword>
<name>A0A8J2WCE0_9CRUS</name>
<organism evidence="3 4">
    <name type="scientific">Daphnia galeata</name>
    <dbReference type="NCBI Taxonomy" id="27404"/>
    <lineage>
        <taxon>Eukaryota</taxon>
        <taxon>Metazoa</taxon>
        <taxon>Ecdysozoa</taxon>
        <taxon>Arthropoda</taxon>
        <taxon>Crustacea</taxon>
        <taxon>Branchiopoda</taxon>
        <taxon>Diplostraca</taxon>
        <taxon>Cladocera</taxon>
        <taxon>Anomopoda</taxon>
        <taxon>Daphniidae</taxon>
        <taxon>Daphnia</taxon>
    </lineage>
</organism>
<keyword evidence="2" id="KW-1133">Transmembrane helix</keyword>
<keyword evidence="2" id="KW-0812">Transmembrane</keyword>
<comment type="caution">
    <text evidence="3">The sequence shown here is derived from an EMBL/GenBank/DDBJ whole genome shotgun (WGS) entry which is preliminary data.</text>
</comment>
<proteinExistence type="predicted"/>
<dbReference type="Proteomes" id="UP000789390">
    <property type="component" value="Unassembled WGS sequence"/>
</dbReference>